<accession>A0ABT3RKF0</accession>
<dbReference type="SMART" id="SM00245">
    <property type="entry name" value="TSPc"/>
    <property type="match status" value="1"/>
</dbReference>
<evidence type="ECO:0000256" key="2">
    <source>
        <dbReference type="ARBA" id="ARBA00022670"/>
    </source>
</evidence>
<feature type="compositionally biased region" description="Basic and acidic residues" evidence="6">
    <location>
        <begin position="627"/>
        <end position="642"/>
    </location>
</feature>
<evidence type="ECO:0000256" key="4">
    <source>
        <dbReference type="ARBA" id="ARBA00022825"/>
    </source>
</evidence>
<dbReference type="SUPFAM" id="SSF50156">
    <property type="entry name" value="PDZ domain-like"/>
    <property type="match status" value="1"/>
</dbReference>
<feature type="signal peptide" evidence="7">
    <location>
        <begin position="1"/>
        <end position="27"/>
    </location>
</feature>
<dbReference type="Pfam" id="PF03572">
    <property type="entry name" value="Peptidase_S41"/>
    <property type="match status" value="1"/>
</dbReference>
<organism evidence="9 10">
    <name type="scientific">Mangrovivirga halotolerans</name>
    <dbReference type="NCBI Taxonomy" id="2993936"/>
    <lineage>
        <taxon>Bacteria</taxon>
        <taxon>Pseudomonadati</taxon>
        <taxon>Bacteroidota</taxon>
        <taxon>Cytophagia</taxon>
        <taxon>Cytophagales</taxon>
        <taxon>Mangrovivirgaceae</taxon>
        <taxon>Mangrovivirga</taxon>
    </lineage>
</organism>
<evidence type="ECO:0000313" key="10">
    <source>
        <dbReference type="Proteomes" id="UP001209885"/>
    </source>
</evidence>
<dbReference type="SMART" id="SM00228">
    <property type="entry name" value="PDZ"/>
    <property type="match status" value="1"/>
</dbReference>
<dbReference type="SUPFAM" id="SSF52096">
    <property type="entry name" value="ClpP/crotonase"/>
    <property type="match status" value="1"/>
</dbReference>
<comment type="similarity">
    <text evidence="1 5">Belongs to the peptidase S41A family.</text>
</comment>
<dbReference type="Pfam" id="PF11818">
    <property type="entry name" value="DUF3340"/>
    <property type="match status" value="1"/>
</dbReference>
<gene>
    <name evidence="9" type="ORF">OO013_00310</name>
</gene>
<dbReference type="InterPro" id="IPR040573">
    <property type="entry name" value="TSP_N"/>
</dbReference>
<dbReference type="PROSITE" id="PS50106">
    <property type="entry name" value="PDZ"/>
    <property type="match status" value="1"/>
</dbReference>
<sequence>MRELNISKKLTALIIMVLLLFSGNIHASQVSADTLSNIEPSKDQSEEIQIMTALLLRHHYRKEKLDDSLSAEIYDNYLNSLDPNKLYFTASDLEPYNLFRFSFDDFVMQGNLNLPFQMFNRFREKLISRVEENIKTINNGFDFSKDEYYDADRDDAKWATSEDELDENWRKLLKSQYLSLKLAETDSPDSILISRYERMRNIFLRYDRQDVFQYFANAFTSTFDPHTNYFSPRAKENFDIEMSRSLEGIGATLATINDYTTVMSIVPGGPADKSDELFANDRIIAVGQGKSEPFVDVVGWRVEEVVKLIRGPKGTLVRLKVLPASEGANAVAKTVTIERDKVKLKDQSAKLDMIPYKTQGKEYNFALIDIPAFYFDFKAYQNNEKDISSTTNDVKKLIKEAKSKNVDGIVIDLRRNGGGALQEAINLTGLFIDKGPVVQVKNSYGSVEVGTDTDEELVYGGPLAVLTSRESASASEIFAGAIQDYKRGVIIGEVTYGKGTVQSVVDLARFIKNPDGKLGELKLTQAKYYRISGNSTQNRGVIPDIEFPSVYDYSKFGESSLENSLPWDEIKSADYKQVSLINDRFLSDYRSDFKKRLNADSNLKDYVNDVKEARDIRSSTTISLNEQERKKEIEEQNKKRANSDMLDQELEEDEIKTGEKKTEIDDVMVDEAFKFISAYITAKLG</sequence>
<proteinExistence type="inferred from homology"/>
<keyword evidence="10" id="KW-1185">Reference proteome</keyword>
<dbReference type="InterPro" id="IPR020992">
    <property type="entry name" value="Tail_Prtase_C"/>
</dbReference>
<reference evidence="9 10" key="1">
    <citation type="submission" date="2022-11" db="EMBL/GenBank/DDBJ databases">
        <title>The characterization of three novel Bacteroidetes species and genomic analysis of their roles in tidal elemental geochemical cycles.</title>
        <authorList>
            <person name="Ma K."/>
        </authorList>
    </citation>
    <scope>NUCLEOTIDE SEQUENCE [LARGE SCALE GENOMIC DNA]</scope>
    <source>
        <strain evidence="9 10">M17</strain>
    </source>
</reference>
<dbReference type="InterPro" id="IPR036034">
    <property type="entry name" value="PDZ_sf"/>
</dbReference>
<dbReference type="InterPro" id="IPR005151">
    <property type="entry name" value="Tail-specific_protease"/>
</dbReference>
<dbReference type="Gene3D" id="2.30.42.10">
    <property type="match status" value="1"/>
</dbReference>
<dbReference type="CDD" id="cd06782">
    <property type="entry name" value="cpPDZ_CPP-like"/>
    <property type="match status" value="1"/>
</dbReference>
<dbReference type="GO" id="GO:0004252">
    <property type="term" value="F:serine-type endopeptidase activity"/>
    <property type="evidence" value="ECO:0007669"/>
    <property type="project" value="UniProtKB-EC"/>
</dbReference>
<keyword evidence="4 5" id="KW-0720">Serine protease</keyword>
<dbReference type="Proteomes" id="UP001209885">
    <property type="component" value="Unassembled WGS sequence"/>
</dbReference>
<dbReference type="CDD" id="cd07560">
    <property type="entry name" value="Peptidase_S41_CPP"/>
    <property type="match status" value="1"/>
</dbReference>
<feature type="chain" id="PRO_5045917191" evidence="7">
    <location>
        <begin position="28"/>
        <end position="685"/>
    </location>
</feature>
<keyword evidence="7" id="KW-0732">Signal</keyword>
<dbReference type="RefSeq" id="WP_266054516.1">
    <property type="nucleotide sequence ID" value="NZ_JAPFQN010000001.1"/>
</dbReference>
<dbReference type="NCBIfam" id="TIGR00225">
    <property type="entry name" value="prc"/>
    <property type="match status" value="1"/>
</dbReference>
<evidence type="ECO:0000256" key="6">
    <source>
        <dbReference type="SAM" id="MobiDB-lite"/>
    </source>
</evidence>
<evidence type="ECO:0000259" key="8">
    <source>
        <dbReference type="PROSITE" id="PS50106"/>
    </source>
</evidence>
<comment type="caution">
    <text evidence="9">The sequence shown here is derived from an EMBL/GenBank/DDBJ whole genome shotgun (WGS) entry which is preliminary data.</text>
</comment>
<evidence type="ECO:0000256" key="1">
    <source>
        <dbReference type="ARBA" id="ARBA00009179"/>
    </source>
</evidence>
<dbReference type="PANTHER" id="PTHR32060">
    <property type="entry name" value="TAIL-SPECIFIC PROTEASE"/>
    <property type="match status" value="1"/>
</dbReference>
<evidence type="ECO:0000256" key="3">
    <source>
        <dbReference type="ARBA" id="ARBA00022801"/>
    </source>
</evidence>
<dbReference type="Pfam" id="PF17804">
    <property type="entry name" value="TSP_NTD"/>
    <property type="match status" value="1"/>
</dbReference>
<dbReference type="EMBL" id="JAPFQN010000001">
    <property type="protein sequence ID" value="MCX2742280.1"/>
    <property type="molecule type" value="Genomic_DNA"/>
</dbReference>
<dbReference type="Gene3D" id="3.90.226.10">
    <property type="entry name" value="2-enoyl-CoA Hydratase, Chain A, domain 1"/>
    <property type="match status" value="1"/>
</dbReference>
<keyword evidence="2 5" id="KW-0645">Protease</keyword>
<dbReference type="PANTHER" id="PTHR32060:SF22">
    <property type="entry name" value="CARBOXYL-TERMINAL-PROCESSING PEPTIDASE 3, CHLOROPLASTIC"/>
    <property type="match status" value="1"/>
</dbReference>
<evidence type="ECO:0000256" key="7">
    <source>
        <dbReference type="SAM" id="SignalP"/>
    </source>
</evidence>
<dbReference type="InterPro" id="IPR004447">
    <property type="entry name" value="Peptidase_S41A"/>
</dbReference>
<dbReference type="InterPro" id="IPR029045">
    <property type="entry name" value="ClpP/crotonase-like_dom_sf"/>
</dbReference>
<dbReference type="InterPro" id="IPR001478">
    <property type="entry name" value="PDZ"/>
</dbReference>
<protein>
    <submittedName>
        <fullName evidence="9">Carboxy terminal-processing peptidase</fullName>
        <ecNumber evidence="9">3.4.21.102</ecNumber>
    </submittedName>
</protein>
<dbReference type="EC" id="3.4.21.102" evidence="9"/>
<dbReference type="Pfam" id="PF00595">
    <property type="entry name" value="PDZ"/>
    <property type="match status" value="1"/>
</dbReference>
<evidence type="ECO:0000313" key="9">
    <source>
        <dbReference type="EMBL" id="MCX2742280.1"/>
    </source>
</evidence>
<keyword evidence="3 5" id="KW-0378">Hydrolase</keyword>
<feature type="region of interest" description="Disordered" evidence="6">
    <location>
        <begin position="627"/>
        <end position="657"/>
    </location>
</feature>
<name>A0ABT3RKF0_9BACT</name>
<feature type="domain" description="PDZ" evidence="8">
    <location>
        <begin position="239"/>
        <end position="310"/>
    </location>
</feature>
<evidence type="ECO:0000256" key="5">
    <source>
        <dbReference type="RuleBase" id="RU004404"/>
    </source>
</evidence>